<dbReference type="AlphaFoldDB" id="B0VH33"/>
<gene>
    <name evidence="1" type="ordered locus">CLOAM0765</name>
</gene>
<sequence length="312" mass="37026">MNEIKIDKNIQNEFDALPKGWVFYHIFGAGEVLYAGYSANLKAKLKFLSNKAKEGGIYQELWNLAEKLSWITYPQAIFALIHYKCYLTENSPLYQYQIRPWADYVYLALDSHRFPFITIQEHTNDDWLYLGPFRSRFFLIDVLDIYARILKLPACETGEYPCEKREKNLCQGWCLALDENSEKPTDYDLDKLESLLKEAFLVPENSILELIQQERNKYFNALEFDKSSLLDEDIEILNKYREWLKFLISAKHLEYESNELKIQKGKITYCRFQGKDYYFPVDNIEFRINETLALNLDSVDESKVIYDFLQKM</sequence>
<organism evidence="1 2">
    <name type="scientific">Cloacimonas acidaminovorans (strain Evry)</name>
    <dbReference type="NCBI Taxonomy" id="459349"/>
    <lineage>
        <taxon>Bacteria</taxon>
        <taxon>Pseudomonadati</taxon>
        <taxon>Candidatus Cloacimonadota</taxon>
        <taxon>Candidatus Cloacimonadia</taxon>
        <taxon>Candidatus Cloacimonadales</taxon>
        <taxon>Candidatus Cloacimonadaceae</taxon>
        <taxon>Candidatus Cloacimonas</taxon>
    </lineage>
</organism>
<evidence type="ECO:0000313" key="1">
    <source>
        <dbReference type="EMBL" id="CAO80648.1"/>
    </source>
</evidence>
<keyword evidence="2" id="KW-1185">Reference proteome</keyword>
<dbReference type="GO" id="GO:0006974">
    <property type="term" value="P:DNA damage response"/>
    <property type="evidence" value="ECO:0007669"/>
    <property type="project" value="TreeGrafter"/>
</dbReference>
<evidence type="ECO:0008006" key="3">
    <source>
        <dbReference type="Google" id="ProtNLM"/>
    </source>
</evidence>
<evidence type="ECO:0000313" key="2">
    <source>
        <dbReference type="Proteomes" id="UP000002019"/>
    </source>
</evidence>
<dbReference type="eggNOG" id="COG0322">
    <property type="taxonomic scope" value="Bacteria"/>
</dbReference>
<dbReference type="GO" id="GO:0009380">
    <property type="term" value="C:excinuclease repair complex"/>
    <property type="evidence" value="ECO:0007669"/>
    <property type="project" value="TreeGrafter"/>
</dbReference>
<dbReference type="Proteomes" id="UP000002019">
    <property type="component" value="Chromosome"/>
</dbReference>
<dbReference type="EMBL" id="CU466930">
    <property type="protein sequence ID" value="CAO80648.1"/>
    <property type="molecule type" value="Genomic_DNA"/>
</dbReference>
<accession>B0VH33</accession>
<reference evidence="1 2" key="1">
    <citation type="journal article" date="2008" name="J. Bacteriol.">
        <title>'Candidatus Cloacamonas acidaminovorans': genome sequence reconstruction provides a first glimpse of a new bacterial division.</title>
        <authorList>
            <person name="Pelletier E."/>
            <person name="Kreimeyer A."/>
            <person name="Bocs S."/>
            <person name="Rouy Z."/>
            <person name="Gyapay G."/>
            <person name="Chouari R."/>
            <person name="Riviere D."/>
            <person name="Ganesan A."/>
            <person name="Daegelen P."/>
            <person name="Sghir A."/>
            <person name="Cohen G.N."/>
            <person name="Medigue C."/>
            <person name="Weissenbach J."/>
            <person name="Le Paslier D."/>
        </authorList>
    </citation>
    <scope>NUCLEOTIDE SEQUENCE [LARGE SCALE GENOMIC DNA]</scope>
    <source>
        <strain evidence="2">Evry</strain>
    </source>
</reference>
<proteinExistence type="predicted"/>
<dbReference type="InterPro" id="IPR050066">
    <property type="entry name" value="UvrABC_protein_C"/>
</dbReference>
<dbReference type="HOGENOM" id="CLU_890532_0_0_0"/>
<dbReference type="PANTHER" id="PTHR30562:SF1">
    <property type="entry name" value="UVRABC SYSTEM PROTEIN C"/>
    <property type="match status" value="1"/>
</dbReference>
<dbReference type="KEGG" id="caci:CLOAM0765"/>
<dbReference type="OrthoDB" id="9803913at2"/>
<dbReference type="RefSeq" id="WP_015424507.1">
    <property type="nucleotide sequence ID" value="NC_020449.1"/>
</dbReference>
<dbReference type="STRING" id="459349.CLOAM0765"/>
<name>B0VH33_CLOAI</name>
<protein>
    <recommendedName>
        <fullName evidence="3">GIY-YIG domain-containing protein</fullName>
    </recommendedName>
</protein>
<dbReference type="PANTHER" id="PTHR30562">
    <property type="entry name" value="UVRC/OXIDOREDUCTASE"/>
    <property type="match status" value="1"/>
</dbReference>